<protein>
    <submittedName>
        <fullName evidence="1">Uncharacterized protein</fullName>
    </submittedName>
</protein>
<dbReference type="AlphaFoldDB" id="A0A9P9JG92"/>
<organism evidence="1 2">
    <name type="scientific">Dactylonectria estremocensis</name>
    <dbReference type="NCBI Taxonomy" id="1079267"/>
    <lineage>
        <taxon>Eukaryota</taxon>
        <taxon>Fungi</taxon>
        <taxon>Dikarya</taxon>
        <taxon>Ascomycota</taxon>
        <taxon>Pezizomycotina</taxon>
        <taxon>Sordariomycetes</taxon>
        <taxon>Hypocreomycetidae</taxon>
        <taxon>Hypocreales</taxon>
        <taxon>Nectriaceae</taxon>
        <taxon>Dactylonectria</taxon>
    </lineage>
</organism>
<evidence type="ECO:0000313" key="2">
    <source>
        <dbReference type="Proteomes" id="UP000717696"/>
    </source>
</evidence>
<accession>A0A9P9JG92</accession>
<reference evidence="1" key="1">
    <citation type="journal article" date="2021" name="Nat. Commun.">
        <title>Genetic determinants of endophytism in the Arabidopsis root mycobiome.</title>
        <authorList>
            <person name="Mesny F."/>
            <person name="Miyauchi S."/>
            <person name="Thiergart T."/>
            <person name="Pickel B."/>
            <person name="Atanasova L."/>
            <person name="Karlsson M."/>
            <person name="Huettel B."/>
            <person name="Barry K.W."/>
            <person name="Haridas S."/>
            <person name="Chen C."/>
            <person name="Bauer D."/>
            <person name="Andreopoulos W."/>
            <person name="Pangilinan J."/>
            <person name="LaButti K."/>
            <person name="Riley R."/>
            <person name="Lipzen A."/>
            <person name="Clum A."/>
            <person name="Drula E."/>
            <person name="Henrissat B."/>
            <person name="Kohler A."/>
            <person name="Grigoriev I.V."/>
            <person name="Martin F.M."/>
            <person name="Hacquard S."/>
        </authorList>
    </citation>
    <scope>NUCLEOTIDE SEQUENCE</scope>
    <source>
        <strain evidence="1">MPI-CAGE-AT-0021</strain>
    </source>
</reference>
<gene>
    <name evidence="1" type="ORF">B0J13DRAFT_126050</name>
</gene>
<evidence type="ECO:0000313" key="1">
    <source>
        <dbReference type="EMBL" id="KAH7160286.1"/>
    </source>
</evidence>
<sequence>MTDNEHPEDSALYYCITEARCRLCQSTLKDNKFTQVWRRPASPRLLLTRNLFPAVGDDHVSDELEFHQLLSVYDEDLDINIHLCLGHDCAYRAKAIVCFHSRCYEFRSYPVTPPFLAAVKYVFVAPAREEQRRADYFQRALARSLQCSWPVSPRELPPPELGLVIAKPLVKECAVLNTEELVHRSDTIGNSIFHLTQPVHAAYVKVDGRYYVQSLLNVPRTDACKQAYPSFTARTNKQRLGVDDDESKDLFRSTGSRWDPSHLFRLV</sequence>
<proteinExistence type="predicted"/>
<dbReference type="OrthoDB" id="5153231at2759"/>
<dbReference type="EMBL" id="JAGMUU010000002">
    <property type="protein sequence ID" value="KAH7160286.1"/>
    <property type="molecule type" value="Genomic_DNA"/>
</dbReference>
<name>A0A9P9JG92_9HYPO</name>
<comment type="caution">
    <text evidence="1">The sequence shown here is derived from an EMBL/GenBank/DDBJ whole genome shotgun (WGS) entry which is preliminary data.</text>
</comment>
<dbReference type="Proteomes" id="UP000717696">
    <property type="component" value="Unassembled WGS sequence"/>
</dbReference>
<keyword evidence="2" id="KW-1185">Reference proteome</keyword>